<dbReference type="FunFam" id="3.20.20.70:FF:000118">
    <property type="entry name" value="Alpha-galactosidase"/>
    <property type="match status" value="1"/>
</dbReference>
<dbReference type="InterPro" id="IPR038417">
    <property type="entry name" value="Alpga-gal_N_sf"/>
</dbReference>
<dbReference type="PRINTS" id="PR00743">
    <property type="entry name" value="GLHYDRLASE36"/>
</dbReference>
<feature type="binding site" evidence="7">
    <location>
        <position position="200"/>
    </location>
    <ligand>
        <name>substrate</name>
    </ligand>
</feature>
<comment type="similarity">
    <text evidence="5">Belongs to the glycosyl hydrolase.</text>
</comment>
<keyword evidence="3 5" id="KW-0378">Hydrolase</keyword>
<feature type="binding site" evidence="7">
    <location>
        <position position="527"/>
    </location>
    <ligand>
        <name>substrate</name>
    </ligand>
</feature>
<protein>
    <recommendedName>
        <fullName evidence="2 5">Alpha-galactosidase</fullName>
        <ecNumber evidence="2 5">3.2.1.22</ecNumber>
    </recommendedName>
</protein>
<dbReference type="EC" id="3.2.1.22" evidence="2 5"/>
<comment type="catalytic activity">
    <reaction evidence="1 5">
        <text>Hydrolysis of terminal, non-reducing alpha-D-galactose residues in alpha-D-galactosides, including galactose oligosaccharides, galactomannans and galactolipids.</text>
        <dbReference type="EC" id="3.2.1.22"/>
    </reaction>
</comment>
<evidence type="ECO:0000256" key="5">
    <source>
        <dbReference type="PIRNR" id="PIRNR005536"/>
    </source>
</evidence>
<dbReference type="InterPro" id="IPR050985">
    <property type="entry name" value="Alpha-glycosidase_related"/>
</dbReference>
<dbReference type="AlphaFoldDB" id="A0A2M8Z976"/>
<evidence type="ECO:0000313" key="11">
    <source>
        <dbReference type="Proteomes" id="UP000231092"/>
    </source>
</evidence>
<evidence type="ECO:0000256" key="4">
    <source>
        <dbReference type="ARBA" id="ARBA00023295"/>
    </source>
</evidence>
<name>A0A2M8Z976_9FIRM</name>
<dbReference type="SUPFAM" id="SSF51445">
    <property type="entry name" value="(Trans)glycosidases"/>
    <property type="match status" value="1"/>
</dbReference>
<evidence type="ECO:0000259" key="8">
    <source>
        <dbReference type="Pfam" id="PF16874"/>
    </source>
</evidence>
<dbReference type="CDD" id="cd14791">
    <property type="entry name" value="GH36"/>
    <property type="match status" value="1"/>
</dbReference>
<dbReference type="InterPro" id="IPR031704">
    <property type="entry name" value="Glyco_hydro_36_N"/>
</dbReference>
<evidence type="ECO:0000256" key="7">
    <source>
        <dbReference type="PIRSR" id="PIRSR005536-2"/>
    </source>
</evidence>
<feature type="binding site" evidence="7">
    <location>
        <begin position="477"/>
        <end position="481"/>
    </location>
    <ligand>
        <name>substrate</name>
    </ligand>
</feature>
<dbReference type="PANTHER" id="PTHR43053">
    <property type="entry name" value="GLYCOSIDASE FAMILY 31"/>
    <property type="match status" value="1"/>
</dbReference>
<feature type="domain" description="Glycosyl hydrolase family 36 C-terminal" evidence="8">
    <location>
        <begin position="650"/>
        <end position="732"/>
    </location>
</feature>
<feature type="domain" description="Glycosyl hydrolase family 36 N-terminal" evidence="9">
    <location>
        <begin position="29"/>
        <end position="286"/>
    </location>
</feature>
<organism evidence="10 11">
    <name type="scientific">[Clostridium] celerecrescens 18A</name>
    <dbReference type="NCBI Taxonomy" id="1286362"/>
    <lineage>
        <taxon>Bacteria</taxon>
        <taxon>Bacillati</taxon>
        <taxon>Bacillota</taxon>
        <taxon>Clostridia</taxon>
        <taxon>Lachnospirales</taxon>
        <taxon>Lachnospiraceae</taxon>
        <taxon>Lacrimispora</taxon>
    </lineage>
</organism>
<dbReference type="Pfam" id="PF02065">
    <property type="entry name" value="Melibiase"/>
    <property type="match status" value="1"/>
</dbReference>
<dbReference type="Gene3D" id="2.60.40.1180">
    <property type="entry name" value="Golgi alpha-mannosidase II"/>
    <property type="match status" value="1"/>
</dbReference>
<dbReference type="Gene3D" id="3.20.20.70">
    <property type="entry name" value="Aldolase class I"/>
    <property type="match status" value="1"/>
</dbReference>
<dbReference type="InterPro" id="IPR002252">
    <property type="entry name" value="Glyco_hydro_36"/>
</dbReference>
<evidence type="ECO:0000256" key="2">
    <source>
        <dbReference type="ARBA" id="ARBA00012755"/>
    </source>
</evidence>
<feature type="binding site" evidence="7">
    <location>
        <position position="549"/>
    </location>
    <ligand>
        <name>substrate</name>
    </ligand>
</feature>
<feature type="active site" description="Proton donor" evidence="6">
    <location>
        <position position="549"/>
    </location>
</feature>
<dbReference type="RefSeq" id="WP_100306302.1">
    <property type="nucleotide sequence ID" value="NZ_PGET01000001.1"/>
</dbReference>
<dbReference type="OrthoDB" id="9758822at2"/>
<dbReference type="GO" id="GO:0004557">
    <property type="term" value="F:alpha-galactosidase activity"/>
    <property type="evidence" value="ECO:0007669"/>
    <property type="project" value="UniProtKB-UniRule"/>
</dbReference>
<evidence type="ECO:0000313" key="10">
    <source>
        <dbReference type="EMBL" id="PJJ29993.1"/>
    </source>
</evidence>
<dbReference type="PANTHER" id="PTHR43053:SF3">
    <property type="entry name" value="ALPHA-GALACTOSIDASE C-RELATED"/>
    <property type="match status" value="1"/>
</dbReference>
<feature type="binding site" evidence="7">
    <location>
        <position position="444"/>
    </location>
    <ligand>
        <name>substrate</name>
    </ligand>
</feature>
<comment type="caution">
    <text evidence="10">The sequence shown here is derived from an EMBL/GenBank/DDBJ whole genome shotgun (WGS) entry which is preliminary data.</text>
</comment>
<gene>
    <name evidence="10" type="ORF">H171_3561</name>
</gene>
<dbReference type="InterPro" id="IPR017853">
    <property type="entry name" value="GH"/>
</dbReference>
<feature type="binding site" evidence="7">
    <location>
        <begin position="367"/>
        <end position="368"/>
    </location>
    <ligand>
        <name>substrate</name>
    </ligand>
</feature>
<dbReference type="InterPro" id="IPR031705">
    <property type="entry name" value="Glyco_hydro_36_C"/>
</dbReference>
<feature type="active site" description="Nucleophile" evidence="6">
    <location>
        <position position="479"/>
    </location>
</feature>
<dbReference type="Proteomes" id="UP000231092">
    <property type="component" value="Unassembled WGS sequence"/>
</dbReference>
<dbReference type="PIRSF" id="PIRSF005536">
    <property type="entry name" value="Agal"/>
    <property type="match status" value="1"/>
</dbReference>
<dbReference type="GO" id="GO:0016052">
    <property type="term" value="P:carbohydrate catabolic process"/>
    <property type="evidence" value="ECO:0007669"/>
    <property type="project" value="InterPro"/>
</dbReference>
<dbReference type="InterPro" id="IPR013785">
    <property type="entry name" value="Aldolase_TIM"/>
</dbReference>
<dbReference type="InterPro" id="IPR013780">
    <property type="entry name" value="Glyco_hydro_b"/>
</dbReference>
<accession>A0A2M8Z976</accession>
<evidence type="ECO:0000256" key="3">
    <source>
        <dbReference type="ARBA" id="ARBA00022801"/>
    </source>
</evidence>
<evidence type="ECO:0000259" key="9">
    <source>
        <dbReference type="Pfam" id="PF16875"/>
    </source>
</evidence>
<proteinExistence type="inferred from homology"/>
<dbReference type="InterPro" id="IPR000111">
    <property type="entry name" value="Glyco_hydro_27/36_CS"/>
</dbReference>
<sequence>MSIIYHEQAKQFHLYNQSMSYIIQIMANGQMGNLYYGKRITDRESYAYLLETGERAHAAISCPEPVSLCLQYTKQEYPAYGTGDYRYGACIVRQENGSRITNFTYVSHRIFEGKHSIEPLPATYVEEEREAATLEITLHDDVMDTDLILSYTIYEEMPVLTRHARFDHHGKEEIVLLTAMSGAVDLPDCDYEMIQLSGAWSRERYLKRRSLEQGIQSIYSMRGISSAEHNPFLALARKETTEKSGQVYGFSLVYSGSFLGQVEVCTHDTTRVLMGIHPDTFEWPLKAGESFQTPELVMVYSEQGLSFMSQIFHRLYRTRLARGYWRDRERPVLLNNWEATYMDFNEEKIFAIAKKAKETGVELFVLDDGWFGERSDDYRGLGDWQVNLNKLPEGISGLSEKVEALGLKFGLWIEPEMVNKDSRFYEAHPDWILSAPGRYETPSRNQHVLDFSRKEIVDAVYGMLKDIIGNARISYIKWDMNRYLTECYSRGTSPNGQGMVMHKFILGVYDLYTRLTRDFPEILFESCASGGARFDPGMLYFAPQAWCSDNTDAMDRLKIQYGTTMVYPISSIGAHVSAVPNHQVHRITPLDSRGNAAIFGAFGYELDLNHLSPEEIETVKQQIACYKKYRKLLHQGTFYRLKSPFEGNDTAWMAVSEDLEQAITAYYQVLNPANAGWLRLKLQGLCEDMLYKVSLPGETGEYYGSELMYAGIPIDRNRIFRESGDFASFLIFINKKPE</sequence>
<dbReference type="Pfam" id="PF16874">
    <property type="entry name" value="Glyco_hydro_36C"/>
    <property type="match status" value="1"/>
</dbReference>
<keyword evidence="4 5" id="KW-0326">Glycosidase</keyword>
<dbReference type="Gene3D" id="2.70.98.60">
    <property type="entry name" value="alpha-galactosidase from lactobacil brevis"/>
    <property type="match status" value="1"/>
</dbReference>
<reference evidence="10 11" key="1">
    <citation type="submission" date="2017-11" db="EMBL/GenBank/DDBJ databases">
        <title>Understudied soil microbes with underappreciated capabilities: Untangling the Clostridium saccharolyticum group.</title>
        <authorList>
            <person name="Leschine S."/>
        </authorList>
    </citation>
    <scope>NUCLEOTIDE SEQUENCE [LARGE SCALE GENOMIC DNA]</scope>
    <source>
        <strain evidence="10 11">18A</strain>
    </source>
</reference>
<dbReference type="Pfam" id="PF16875">
    <property type="entry name" value="Glyco_hydro_36N"/>
    <property type="match status" value="1"/>
</dbReference>
<evidence type="ECO:0000256" key="1">
    <source>
        <dbReference type="ARBA" id="ARBA00001255"/>
    </source>
</evidence>
<evidence type="ECO:0000256" key="6">
    <source>
        <dbReference type="PIRSR" id="PIRSR005536-1"/>
    </source>
</evidence>
<dbReference type="EMBL" id="PGET01000001">
    <property type="protein sequence ID" value="PJJ29993.1"/>
    <property type="molecule type" value="Genomic_DNA"/>
</dbReference>
<dbReference type="PROSITE" id="PS00512">
    <property type="entry name" value="ALPHA_GALACTOSIDASE"/>
    <property type="match status" value="1"/>
</dbReference>